<dbReference type="Proteomes" id="UP001054837">
    <property type="component" value="Unassembled WGS sequence"/>
</dbReference>
<dbReference type="EMBL" id="BPLQ01003666">
    <property type="protein sequence ID" value="GIY02239.1"/>
    <property type="molecule type" value="Genomic_DNA"/>
</dbReference>
<organism evidence="1 2">
    <name type="scientific">Caerostris darwini</name>
    <dbReference type="NCBI Taxonomy" id="1538125"/>
    <lineage>
        <taxon>Eukaryota</taxon>
        <taxon>Metazoa</taxon>
        <taxon>Ecdysozoa</taxon>
        <taxon>Arthropoda</taxon>
        <taxon>Chelicerata</taxon>
        <taxon>Arachnida</taxon>
        <taxon>Araneae</taxon>
        <taxon>Araneomorphae</taxon>
        <taxon>Entelegynae</taxon>
        <taxon>Araneoidea</taxon>
        <taxon>Araneidae</taxon>
        <taxon>Caerostris</taxon>
    </lineage>
</organism>
<reference evidence="1 2" key="1">
    <citation type="submission" date="2021-06" db="EMBL/GenBank/DDBJ databases">
        <title>Caerostris darwini draft genome.</title>
        <authorList>
            <person name="Kono N."/>
            <person name="Arakawa K."/>
        </authorList>
    </citation>
    <scope>NUCLEOTIDE SEQUENCE [LARGE SCALE GENOMIC DNA]</scope>
</reference>
<sequence length="116" mass="13098">MSQSCMKCSHQEKPVEDSVIHKDRMARSRCIDGLLVEGFIPQESPLNNSLHQRDKAEKLTVVIRVPAYEAEVGNFLQLSISNCYFLPLKFPVTLALPPTSQQTLWKVAYAKTLSHV</sequence>
<evidence type="ECO:0000313" key="1">
    <source>
        <dbReference type="EMBL" id="GIY02239.1"/>
    </source>
</evidence>
<proteinExistence type="predicted"/>
<keyword evidence="2" id="KW-1185">Reference proteome</keyword>
<protein>
    <submittedName>
        <fullName evidence="1">Uncharacterized protein</fullName>
    </submittedName>
</protein>
<accession>A0AAV4PYV9</accession>
<gene>
    <name evidence="1" type="ORF">CDAR_112381</name>
</gene>
<evidence type="ECO:0000313" key="2">
    <source>
        <dbReference type="Proteomes" id="UP001054837"/>
    </source>
</evidence>
<dbReference type="AlphaFoldDB" id="A0AAV4PYV9"/>
<name>A0AAV4PYV9_9ARAC</name>
<comment type="caution">
    <text evidence="1">The sequence shown here is derived from an EMBL/GenBank/DDBJ whole genome shotgun (WGS) entry which is preliminary data.</text>
</comment>